<name>A0A2P5CM54_PARAD</name>
<comment type="caution">
    <text evidence="1">The sequence shown here is derived from an EMBL/GenBank/DDBJ whole genome shotgun (WGS) entry which is preliminary data.</text>
</comment>
<gene>
    <name evidence="1" type="ORF">PanWU01x14_141070</name>
</gene>
<dbReference type="AlphaFoldDB" id="A0A2P5CM54"/>
<accession>A0A2P5CM54</accession>
<proteinExistence type="predicted"/>
<dbReference type="Proteomes" id="UP000237105">
    <property type="component" value="Unassembled WGS sequence"/>
</dbReference>
<evidence type="ECO:0000313" key="2">
    <source>
        <dbReference type="Proteomes" id="UP000237105"/>
    </source>
</evidence>
<evidence type="ECO:0000313" key="1">
    <source>
        <dbReference type="EMBL" id="PON62114.1"/>
    </source>
</evidence>
<sequence length="100" mass="11716">MHAANNISTNFFFSFFKMEPMKFQSSAIQYFKNNPKKKGRGEGKKKKRDILFLLLKRTHQPNISKLSSLIMPAKKHNNTSPEYVEPSFSLFKKLINRTFT</sequence>
<protein>
    <submittedName>
        <fullName evidence="1">Uncharacterized protein</fullName>
    </submittedName>
</protein>
<organism evidence="1 2">
    <name type="scientific">Parasponia andersonii</name>
    <name type="common">Sponia andersonii</name>
    <dbReference type="NCBI Taxonomy" id="3476"/>
    <lineage>
        <taxon>Eukaryota</taxon>
        <taxon>Viridiplantae</taxon>
        <taxon>Streptophyta</taxon>
        <taxon>Embryophyta</taxon>
        <taxon>Tracheophyta</taxon>
        <taxon>Spermatophyta</taxon>
        <taxon>Magnoliopsida</taxon>
        <taxon>eudicotyledons</taxon>
        <taxon>Gunneridae</taxon>
        <taxon>Pentapetalae</taxon>
        <taxon>rosids</taxon>
        <taxon>fabids</taxon>
        <taxon>Rosales</taxon>
        <taxon>Cannabaceae</taxon>
        <taxon>Parasponia</taxon>
    </lineage>
</organism>
<dbReference type="EMBL" id="JXTB01000116">
    <property type="protein sequence ID" value="PON62114.1"/>
    <property type="molecule type" value="Genomic_DNA"/>
</dbReference>
<reference evidence="2" key="1">
    <citation type="submission" date="2016-06" db="EMBL/GenBank/DDBJ databases">
        <title>Parallel loss of symbiosis genes in relatives of nitrogen-fixing non-legume Parasponia.</title>
        <authorList>
            <person name="Van Velzen R."/>
            <person name="Holmer R."/>
            <person name="Bu F."/>
            <person name="Rutten L."/>
            <person name="Van Zeijl A."/>
            <person name="Liu W."/>
            <person name="Santuari L."/>
            <person name="Cao Q."/>
            <person name="Sharma T."/>
            <person name="Shen D."/>
            <person name="Roswanjaya Y."/>
            <person name="Wardhani T."/>
            <person name="Kalhor M.S."/>
            <person name="Jansen J."/>
            <person name="Van den Hoogen J."/>
            <person name="Gungor B."/>
            <person name="Hartog M."/>
            <person name="Hontelez J."/>
            <person name="Verver J."/>
            <person name="Yang W.-C."/>
            <person name="Schijlen E."/>
            <person name="Repin R."/>
            <person name="Schilthuizen M."/>
            <person name="Schranz E."/>
            <person name="Heidstra R."/>
            <person name="Miyata K."/>
            <person name="Fedorova E."/>
            <person name="Kohlen W."/>
            <person name="Bisseling T."/>
            <person name="Smit S."/>
            <person name="Geurts R."/>
        </authorList>
    </citation>
    <scope>NUCLEOTIDE SEQUENCE [LARGE SCALE GENOMIC DNA]</scope>
    <source>
        <strain evidence="2">cv. WU1-14</strain>
    </source>
</reference>
<keyword evidence="2" id="KW-1185">Reference proteome</keyword>